<dbReference type="Gramene" id="CDY25268">
    <property type="protein sequence ID" value="CDY25268"/>
    <property type="gene ID" value="GSBRNA2T00029320001"/>
</dbReference>
<dbReference type="SMR" id="A0A078GKY5"/>
<keyword evidence="2" id="KW-1185">Reference proteome</keyword>
<dbReference type="AlphaFoldDB" id="A0A078GKY5"/>
<evidence type="ECO:0000313" key="2">
    <source>
        <dbReference type="Proteomes" id="UP000028999"/>
    </source>
</evidence>
<dbReference type="EMBL" id="LK032172">
    <property type="protein sequence ID" value="CDY25268.1"/>
    <property type="molecule type" value="Genomic_DNA"/>
</dbReference>
<organism evidence="1 2">
    <name type="scientific">Brassica napus</name>
    <name type="common">Rape</name>
    <dbReference type="NCBI Taxonomy" id="3708"/>
    <lineage>
        <taxon>Eukaryota</taxon>
        <taxon>Viridiplantae</taxon>
        <taxon>Streptophyta</taxon>
        <taxon>Embryophyta</taxon>
        <taxon>Tracheophyta</taxon>
        <taxon>Spermatophyta</taxon>
        <taxon>Magnoliopsida</taxon>
        <taxon>eudicotyledons</taxon>
        <taxon>Gunneridae</taxon>
        <taxon>Pentapetalae</taxon>
        <taxon>rosids</taxon>
        <taxon>malvids</taxon>
        <taxon>Brassicales</taxon>
        <taxon>Brassicaceae</taxon>
        <taxon>Brassiceae</taxon>
        <taxon>Brassica</taxon>
    </lineage>
</organism>
<gene>
    <name evidence="1" type="primary">BnaA02g21880D</name>
    <name evidence="1" type="ORF">GSBRNA2T00029320001</name>
</gene>
<sequence length="168" mass="19378">MTKCNAYVRMVVAHAKAMEDNNKFAATLEQRLRDISCSNEINKIRKDVRQLKLSLKLAQEQEHNSPTSHCWEAWKPSRFPPSLTSGDHKREEGSLQKDSSLEKQIEITTAKHVKDLRLSFYKAKQIFVVSYLDVLNSLKEKWKKKKVAVDCDAHFREVTSTSISLTRS</sequence>
<evidence type="ECO:0000313" key="1">
    <source>
        <dbReference type="EMBL" id="CDY25268.1"/>
    </source>
</evidence>
<name>A0A078GKY5_BRANA</name>
<reference evidence="1 2" key="1">
    <citation type="journal article" date="2014" name="Science">
        <title>Plant genetics. Early allopolyploid evolution in the post-Neolithic Brassica napus oilseed genome.</title>
        <authorList>
            <person name="Chalhoub B."/>
            <person name="Denoeud F."/>
            <person name="Liu S."/>
            <person name="Parkin I.A."/>
            <person name="Tang H."/>
            <person name="Wang X."/>
            <person name="Chiquet J."/>
            <person name="Belcram H."/>
            <person name="Tong C."/>
            <person name="Samans B."/>
            <person name="Correa M."/>
            <person name="Da Silva C."/>
            <person name="Just J."/>
            <person name="Falentin C."/>
            <person name="Koh C.S."/>
            <person name="Le Clainche I."/>
            <person name="Bernard M."/>
            <person name="Bento P."/>
            <person name="Noel B."/>
            <person name="Labadie K."/>
            <person name="Alberti A."/>
            <person name="Charles M."/>
            <person name="Arnaud D."/>
            <person name="Guo H."/>
            <person name="Daviaud C."/>
            <person name="Alamery S."/>
            <person name="Jabbari K."/>
            <person name="Zhao M."/>
            <person name="Edger P.P."/>
            <person name="Chelaifa H."/>
            <person name="Tack D."/>
            <person name="Lassalle G."/>
            <person name="Mestiri I."/>
            <person name="Schnel N."/>
            <person name="Le Paslier M.C."/>
            <person name="Fan G."/>
            <person name="Renault V."/>
            <person name="Bayer P.E."/>
            <person name="Golicz A.A."/>
            <person name="Manoli S."/>
            <person name="Lee T.H."/>
            <person name="Thi V.H."/>
            <person name="Chalabi S."/>
            <person name="Hu Q."/>
            <person name="Fan C."/>
            <person name="Tollenaere R."/>
            <person name="Lu Y."/>
            <person name="Battail C."/>
            <person name="Shen J."/>
            <person name="Sidebottom C.H."/>
            <person name="Wang X."/>
            <person name="Canaguier A."/>
            <person name="Chauveau A."/>
            <person name="Berard A."/>
            <person name="Deniot G."/>
            <person name="Guan M."/>
            <person name="Liu Z."/>
            <person name="Sun F."/>
            <person name="Lim Y.P."/>
            <person name="Lyons E."/>
            <person name="Town C.D."/>
            <person name="Bancroft I."/>
            <person name="Wang X."/>
            <person name="Meng J."/>
            <person name="Ma J."/>
            <person name="Pires J.C."/>
            <person name="King G.J."/>
            <person name="Brunel D."/>
            <person name="Delourme R."/>
            <person name="Renard M."/>
            <person name="Aury J.M."/>
            <person name="Adams K.L."/>
            <person name="Batley J."/>
            <person name="Snowdon R.J."/>
            <person name="Tost J."/>
            <person name="Edwards D."/>
            <person name="Zhou Y."/>
            <person name="Hua W."/>
            <person name="Sharpe A.G."/>
            <person name="Paterson A.H."/>
            <person name="Guan C."/>
            <person name="Wincker P."/>
        </authorList>
    </citation>
    <scope>NUCLEOTIDE SEQUENCE [LARGE SCALE GENOMIC DNA]</scope>
    <source>
        <strain evidence="2">cv. Darmor-bzh</strain>
    </source>
</reference>
<proteinExistence type="predicted"/>
<dbReference type="PaxDb" id="3708-A0A078GKY5"/>
<accession>A0A078GKY5</accession>
<protein>
    <submittedName>
        <fullName evidence="1">BnaA02g21880D protein</fullName>
    </submittedName>
</protein>
<dbReference type="Proteomes" id="UP000028999">
    <property type="component" value="Unassembled WGS sequence"/>
</dbReference>